<protein>
    <submittedName>
        <fullName evidence="2">Uncharacterized protein</fullName>
    </submittedName>
</protein>
<dbReference type="OrthoDB" id="4158019at2759"/>
<evidence type="ECO:0000256" key="1">
    <source>
        <dbReference type="SAM" id="MobiDB-lite"/>
    </source>
</evidence>
<dbReference type="Proteomes" id="UP000053599">
    <property type="component" value="Unassembled WGS sequence"/>
</dbReference>
<name>A0A0D1YQN7_9EURO</name>
<proteinExistence type="predicted"/>
<feature type="compositionally biased region" description="Basic and acidic residues" evidence="1">
    <location>
        <begin position="69"/>
        <end position="82"/>
    </location>
</feature>
<dbReference type="HOGENOM" id="CLU_2558085_0_0_1"/>
<sequence>MALNAASHNITGDPTGSPSGPPPPVSSDIASTAKEAAKNDALGNNVGGKDEQNNEDGQTVMGMSGKPKTAKESKNENAEQPH</sequence>
<accession>A0A0D1YQN7</accession>
<dbReference type="AlphaFoldDB" id="A0A0D1YQN7"/>
<feature type="compositionally biased region" description="Polar residues" evidence="1">
    <location>
        <begin position="1"/>
        <end position="10"/>
    </location>
</feature>
<feature type="region of interest" description="Disordered" evidence="1">
    <location>
        <begin position="1"/>
        <end position="82"/>
    </location>
</feature>
<evidence type="ECO:0000313" key="2">
    <source>
        <dbReference type="EMBL" id="KIV85042.1"/>
    </source>
</evidence>
<dbReference type="STRING" id="1016849.A0A0D1YQN7"/>
<organism evidence="2 3">
    <name type="scientific">Exophiala sideris</name>
    <dbReference type="NCBI Taxonomy" id="1016849"/>
    <lineage>
        <taxon>Eukaryota</taxon>
        <taxon>Fungi</taxon>
        <taxon>Dikarya</taxon>
        <taxon>Ascomycota</taxon>
        <taxon>Pezizomycotina</taxon>
        <taxon>Eurotiomycetes</taxon>
        <taxon>Chaetothyriomycetidae</taxon>
        <taxon>Chaetothyriales</taxon>
        <taxon>Herpotrichiellaceae</taxon>
        <taxon>Exophiala</taxon>
    </lineage>
</organism>
<dbReference type="EMBL" id="KN846951">
    <property type="protein sequence ID" value="KIV85042.1"/>
    <property type="molecule type" value="Genomic_DNA"/>
</dbReference>
<reference evidence="2 3" key="1">
    <citation type="submission" date="2015-01" db="EMBL/GenBank/DDBJ databases">
        <title>The Genome Sequence of Exophiala sideris CBS121828.</title>
        <authorList>
            <consortium name="The Broad Institute Genomics Platform"/>
            <person name="Cuomo C."/>
            <person name="de Hoog S."/>
            <person name="Gorbushina A."/>
            <person name="Stielow B."/>
            <person name="Teixiera M."/>
            <person name="Abouelleil A."/>
            <person name="Chapman S.B."/>
            <person name="Priest M."/>
            <person name="Young S.K."/>
            <person name="Wortman J."/>
            <person name="Nusbaum C."/>
            <person name="Birren B."/>
        </authorList>
    </citation>
    <scope>NUCLEOTIDE SEQUENCE [LARGE SCALE GENOMIC DNA]</scope>
    <source>
        <strain evidence="2 3">CBS 121828</strain>
    </source>
</reference>
<gene>
    <name evidence="2" type="ORF">PV11_00778</name>
</gene>
<evidence type="ECO:0000313" key="3">
    <source>
        <dbReference type="Proteomes" id="UP000053599"/>
    </source>
</evidence>